<dbReference type="RefSeq" id="WP_008600105.1">
    <property type="nucleotide sequence ID" value="NZ_AMRV01000002.1"/>
</dbReference>
<organism evidence="3 4">
    <name type="scientific">Pacificimonas flava</name>
    <dbReference type="NCBI Taxonomy" id="1234595"/>
    <lineage>
        <taxon>Bacteria</taxon>
        <taxon>Pseudomonadati</taxon>
        <taxon>Pseudomonadota</taxon>
        <taxon>Alphaproteobacteria</taxon>
        <taxon>Sphingomonadales</taxon>
        <taxon>Sphingosinicellaceae</taxon>
        <taxon>Pacificimonas</taxon>
    </lineage>
</organism>
<accession>M2U6N7</accession>
<feature type="domain" description="Ice-binding protein C-terminal" evidence="2">
    <location>
        <begin position="185"/>
        <end position="209"/>
    </location>
</feature>
<proteinExistence type="predicted"/>
<feature type="signal peptide" evidence="1">
    <location>
        <begin position="1"/>
        <end position="20"/>
    </location>
</feature>
<evidence type="ECO:0000313" key="4">
    <source>
        <dbReference type="Proteomes" id="UP000011717"/>
    </source>
</evidence>
<dbReference type="Proteomes" id="UP000011717">
    <property type="component" value="Unassembled WGS sequence"/>
</dbReference>
<comment type="caution">
    <text evidence="3">The sequence shown here is derived from an EMBL/GenBank/DDBJ whole genome shotgun (WGS) entry which is preliminary data.</text>
</comment>
<dbReference type="Pfam" id="PF07589">
    <property type="entry name" value="PEP-CTERM"/>
    <property type="match status" value="1"/>
</dbReference>
<keyword evidence="4" id="KW-1185">Reference proteome</keyword>
<feature type="chain" id="PRO_5004026518" description="Ice-binding protein C-terminal domain-containing protein" evidence="1">
    <location>
        <begin position="21"/>
        <end position="211"/>
    </location>
</feature>
<evidence type="ECO:0000313" key="3">
    <source>
        <dbReference type="EMBL" id="EMD83663.1"/>
    </source>
</evidence>
<name>M2U6N7_9SPHN</name>
<keyword evidence="1" id="KW-0732">Signal</keyword>
<dbReference type="InterPro" id="IPR013424">
    <property type="entry name" value="Ice-binding_C"/>
</dbReference>
<evidence type="ECO:0000256" key="1">
    <source>
        <dbReference type="SAM" id="SignalP"/>
    </source>
</evidence>
<reference evidence="3 4" key="1">
    <citation type="journal article" date="2013" name="Genome Announc.">
        <title>Draft Genome Sequence of Strain JLT2015T, Belonging to the Family Sphingomonadaceae of the Alphaproteobacteria.</title>
        <authorList>
            <person name="Tang K."/>
            <person name="Liu K."/>
            <person name="Li S."/>
            <person name="Jiao N."/>
        </authorList>
    </citation>
    <scope>NUCLEOTIDE SEQUENCE [LARGE SCALE GENOMIC DNA]</scope>
    <source>
        <strain evidence="3 4">JLT2015</strain>
    </source>
</reference>
<protein>
    <recommendedName>
        <fullName evidence="2">Ice-binding protein C-terminal domain-containing protein</fullName>
    </recommendedName>
</protein>
<gene>
    <name evidence="3" type="ORF">C725_0635</name>
</gene>
<dbReference type="EMBL" id="AMRV01000002">
    <property type="protein sequence ID" value="EMD83663.1"/>
    <property type="molecule type" value="Genomic_DNA"/>
</dbReference>
<dbReference type="NCBIfam" id="TIGR02595">
    <property type="entry name" value="PEP_CTERM"/>
    <property type="match status" value="1"/>
</dbReference>
<sequence length="211" mass="21473">MKILIPTIMGAAMIAAPAAATTFTLSSYTLDAYGSPSNNGLEIDIDDLLSVPTTFDLDEGQSVTYTLFGISTPEDAFNSDDTTPQPITLGLTFSQPLPNSGAGTGGETSGQILLGNVLFGVTGGVLEWANNGAFSMSYGALNDGMLGIQVEDAVFGEGACVFFSCGFSDLGAAVEVTFTNLQDASVPEPGALGLLGLGLLGLGAAARRRTA</sequence>
<dbReference type="AlphaFoldDB" id="M2U6N7"/>
<evidence type="ECO:0000259" key="2">
    <source>
        <dbReference type="Pfam" id="PF07589"/>
    </source>
</evidence>